<gene>
    <name evidence="4" type="ORF">UPYG_G00043280</name>
</gene>
<dbReference type="PROSITE" id="PS50041">
    <property type="entry name" value="C_TYPE_LECTIN_2"/>
    <property type="match status" value="1"/>
</dbReference>
<reference evidence="4 5" key="1">
    <citation type="submission" date="2024-06" db="EMBL/GenBank/DDBJ databases">
        <authorList>
            <person name="Pan Q."/>
            <person name="Wen M."/>
            <person name="Jouanno E."/>
            <person name="Zahm M."/>
            <person name="Klopp C."/>
            <person name="Cabau C."/>
            <person name="Louis A."/>
            <person name="Berthelot C."/>
            <person name="Parey E."/>
            <person name="Roest Crollius H."/>
            <person name="Montfort J."/>
            <person name="Robinson-Rechavi M."/>
            <person name="Bouchez O."/>
            <person name="Lampietro C."/>
            <person name="Lopez Roques C."/>
            <person name="Donnadieu C."/>
            <person name="Postlethwait J."/>
            <person name="Bobe J."/>
            <person name="Verreycken H."/>
            <person name="Guiguen Y."/>
        </authorList>
    </citation>
    <scope>NUCLEOTIDE SEQUENCE [LARGE SCALE GENOMIC DNA]</scope>
    <source>
        <strain evidence="4">Up_M1</strain>
        <tissue evidence="4">Testis</tissue>
    </source>
</reference>
<dbReference type="SUPFAM" id="SSF56436">
    <property type="entry name" value="C-type lectin-like"/>
    <property type="match status" value="1"/>
</dbReference>
<comment type="caution">
    <text evidence="4">The sequence shown here is derived from an EMBL/GenBank/DDBJ whole genome shotgun (WGS) entry which is preliminary data.</text>
</comment>
<keyword evidence="2" id="KW-0732">Signal</keyword>
<name>A0ABD0XQH2_UMBPY</name>
<feature type="region of interest" description="Disordered" evidence="1">
    <location>
        <begin position="148"/>
        <end position="222"/>
    </location>
</feature>
<evidence type="ECO:0000259" key="3">
    <source>
        <dbReference type="PROSITE" id="PS50041"/>
    </source>
</evidence>
<sequence length="272" mass="30520">MKVASLTVIMLLLWTYMAVRTEAYCTMPSCEQKGYNNWYKSGSHCINYFSAPLSFAEAELRCRAAAPGGHLVSVHNYQANLDVLCVLKKYNTYIPRIWMGGFELFQSGKMVWTDGSQWNYENWVPGEPNNRWTNAEDCVEMNWSRKIPTKARLQPPGRNPQTHPNPTKTESRQGRGGRADPSPVEAEGPRRLGSTPSMPGRKGVSGWSVSPAALSGPQARRWRRPGHMLSEAVGPSPTAAWPIRWAYYRPVLPGLSLRLLYRRRIGGAPKAT</sequence>
<dbReference type="SMART" id="SM00034">
    <property type="entry name" value="CLECT"/>
    <property type="match status" value="1"/>
</dbReference>
<dbReference type="Proteomes" id="UP001557470">
    <property type="component" value="Unassembled WGS sequence"/>
</dbReference>
<dbReference type="InterPro" id="IPR001304">
    <property type="entry name" value="C-type_lectin-like"/>
</dbReference>
<feature type="chain" id="PRO_5044777341" description="C-type lectin domain-containing protein" evidence="2">
    <location>
        <begin position="24"/>
        <end position="272"/>
    </location>
</feature>
<dbReference type="InterPro" id="IPR016187">
    <property type="entry name" value="CTDL_fold"/>
</dbReference>
<organism evidence="4 5">
    <name type="scientific">Umbra pygmaea</name>
    <name type="common">Eastern mudminnow</name>
    <dbReference type="NCBI Taxonomy" id="75934"/>
    <lineage>
        <taxon>Eukaryota</taxon>
        <taxon>Metazoa</taxon>
        <taxon>Chordata</taxon>
        <taxon>Craniata</taxon>
        <taxon>Vertebrata</taxon>
        <taxon>Euteleostomi</taxon>
        <taxon>Actinopterygii</taxon>
        <taxon>Neopterygii</taxon>
        <taxon>Teleostei</taxon>
        <taxon>Protacanthopterygii</taxon>
        <taxon>Esociformes</taxon>
        <taxon>Umbridae</taxon>
        <taxon>Umbra</taxon>
    </lineage>
</organism>
<keyword evidence="5" id="KW-1185">Reference proteome</keyword>
<feature type="signal peptide" evidence="2">
    <location>
        <begin position="1"/>
        <end position="23"/>
    </location>
</feature>
<evidence type="ECO:0000313" key="5">
    <source>
        <dbReference type="Proteomes" id="UP001557470"/>
    </source>
</evidence>
<feature type="domain" description="C-type lectin" evidence="3">
    <location>
        <begin position="41"/>
        <end position="144"/>
    </location>
</feature>
<protein>
    <recommendedName>
        <fullName evidence="3">C-type lectin domain-containing protein</fullName>
    </recommendedName>
</protein>
<dbReference type="AlphaFoldDB" id="A0ABD0XQH2"/>
<dbReference type="PANTHER" id="PTHR22803">
    <property type="entry name" value="MANNOSE, PHOSPHOLIPASE, LECTIN RECEPTOR RELATED"/>
    <property type="match status" value="1"/>
</dbReference>
<evidence type="ECO:0000256" key="1">
    <source>
        <dbReference type="SAM" id="MobiDB-lite"/>
    </source>
</evidence>
<dbReference type="InterPro" id="IPR050111">
    <property type="entry name" value="C-type_lectin/snaclec_domain"/>
</dbReference>
<dbReference type="InterPro" id="IPR016186">
    <property type="entry name" value="C-type_lectin-like/link_sf"/>
</dbReference>
<dbReference type="Gene3D" id="3.10.100.10">
    <property type="entry name" value="Mannose-Binding Protein A, subunit A"/>
    <property type="match status" value="1"/>
</dbReference>
<proteinExistence type="predicted"/>
<evidence type="ECO:0000313" key="4">
    <source>
        <dbReference type="EMBL" id="KAL1023593.1"/>
    </source>
</evidence>
<accession>A0ABD0XQH2</accession>
<dbReference type="Pfam" id="PF00059">
    <property type="entry name" value="Lectin_C"/>
    <property type="match status" value="1"/>
</dbReference>
<feature type="compositionally biased region" description="Polar residues" evidence="1">
    <location>
        <begin position="159"/>
        <end position="168"/>
    </location>
</feature>
<dbReference type="EMBL" id="JAGEUA010000001">
    <property type="protein sequence ID" value="KAL1023593.1"/>
    <property type="molecule type" value="Genomic_DNA"/>
</dbReference>
<evidence type="ECO:0000256" key="2">
    <source>
        <dbReference type="SAM" id="SignalP"/>
    </source>
</evidence>